<dbReference type="OrthoDB" id="534815at2759"/>
<reference evidence="5 6" key="1">
    <citation type="submission" date="2019-03" db="EMBL/GenBank/DDBJ databases">
        <authorList>
            <person name="Gaulin E."/>
            <person name="Dumas B."/>
        </authorList>
    </citation>
    <scope>NUCLEOTIDE SEQUENCE [LARGE SCALE GENOMIC DNA]</scope>
    <source>
        <strain evidence="5">CBS 568.67</strain>
    </source>
</reference>
<dbReference type="GO" id="GO:0005737">
    <property type="term" value="C:cytoplasm"/>
    <property type="evidence" value="ECO:0007669"/>
    <property type="project" value="GOC"/>
</dbReference>
<dbReference type="Gene3D" id="1.10.357.150">
    <property type="match status" value="1"/>
</dbReference>
<dbReference type="Pfam" id="PF20666">
    <property type="entry name" value="ZW10_C"/>
    <property type="match status" value="1"/>
</dbReference>
<dbReference type="InterPro" id="IPR048344">
    <property type="entry name" value="Zw10_middle"/>
</dbReference>
<dbReference type="InterPro" id="IPR055148">
    <property type="entry name" value="ZW10_C_2"/>
</dbReference>
<dbReference type="AlphaFoldDB" id="A0A485LKD6"/>
<feature type="domain" description="ZW10 C-terminal helical" evidence="3">
    <location>
        <begin position="576"/>
        <end position="716"/>
    </location>
</feature>
<feature type="domain" description="Centromere/kinetochore protein zw10 middle" evidence="1">
    <location>
        <begin position="223"/>
        <end position="389"/>
    </location>
</feature>
<evidence type="ECO:0000259" key="3">
    <source>
        <dbReference type="Pfam" id="PF22766"/>
    </source>
</evidence>
<dbReference type="EMBL" id="CAADRA010007088">
    <property type="protein sequence ID" value="VFT99149.1"/>
    <property type="molecule type" value="Genomic_DNA"/>
</dbReference>
<proteinExistence type="predicted"/>
<reference evidence="4" key="2">
    <citation type="submission" date="2019-06" db="EMBL/GenBank/DDBJ databases">
        <title>Genomics analysis of Aphanomyces spp. identifies a new class of oomycete effector associated with host adaptation.</title>
        <authorList>
            <person name="Gaulin E."/>
        </authorList>
    </citation>
    <scope>NUCLEOTIDE SEQUENCE</scope>
    <source>
        <strain evidence="4">CBS 578.67</strain>
    </source>
</reference>
<evidence type="ECO:0000313" key="6">
    <source>
        <dbReference type="Proteomes" id="UP000332933"/>
    </source>
</evidence>
<evidence type="ECO:0000259" key="1">
    <source>
        <dbReference type="Pfam" id="PF20665"/>
    </source>
</evidence>
<dbReference type="PANTHER" id="PTHR12205">
    <property type="entry name" value="CENTROMERE/KINETOCHORE PROTEIN ZW10"/>
    <property type="match status" value="1"/>
</dbReference>
<sequence length="724" mass="81122">MSATTEALTRKLSELHGEVSSLKGQIVEAVRVFYGSSANMTSSISIDEAMQFSAKWSRQGGVESDVQIRMKELESILDDTVSQLQPSDTPQDDEVVCPVLSMLPLTTTPQLQQSMAAKTRLHTQIQQSQEMLHLLRVLSQLDGLFQSFDANMDQQQLEAAATELASMEALVEEEKAAPIMQLMHVQRVMRKNQLQCALDEQVDAVCLIQAHKIELFPPQNLWAALAAAKRLQHHLDTLASSIMRHILQPLLTNPELVPHVHAHTLTLSSKPTPSSSSPSTDDSFATVLQHVLVVFQFLHGKWKDNTAALGPLLWKAHLFEPLEALFLENLPSDLADVPRFKNNVQPLVHGFDASMRTMGWALSSSALLEHLDSRFAMEKRRRVLVSIRHSMQKDYMDSVVVKTTAANAASASKKGKTGPTSTADDARTSDLRVSLCATKLWAQVDTLLQEASQEFATTDVASVLFHTARDGVFLFRMGMGSMYKEALVQDPRVVMLLHNDCMFLTRHMLTCVYPLKAALPTGVSMVDMIPETREFGEHSLMHFAKTHSDKMLQSLQTCPTWRDVHDDAAFNQVETCIKVILFQFERIIQHWKDGLAPAVYATLVSRMVQPLLQHMMDSLLRPPQSPLKAVHSVHHLFSLWHQEVNATFFTSRAMAEKHVSNWTKFQLLTQLMEESVMGVQDKWTSGRLKEFSKDNMTALVKCLFPDSTQRQGLLTVIQKATSSV</sequence>
<dbReference type="InterPro" id="IPR046362">
    <property type="entry name" value="Zw10/DSL1_C_sf"/>
</dbReference>
<organism evidence="5 6">
    <name type="scientific">Aphanomyces stellatus</name>
    <dbReference type="NCBI Taxonomy" id="120398"/>
    <lineage>
        <taxon>Eukaryota</taxon>
        <taxon>Sar</taxon>
        <taxon>Stramenopiles</taxon>
        <taxon>Oomycota</taxon>
        <taxon>Saprolegniomycetes</taxon>
        <taxon>Saprolegniales</taxon>
        <taxon>Verrucalvaceae</taxon>
        <taxon>Aphanomyces</taxon>
    </lineage>
</organism>
<keyword evidence="6" id="KW-1185">Reference proteome</keyword>
<accession>A0A485LKD6</accession>
<protein>
    <submittedName>
        <fullName evidence="5">Aste57867_22489 protein</fullName>
    </submittedName>
</protein>
<evidence type="ECO:0000259" key="2">
    <source>
        <dbReference type="Pfam" id="PF20666"/>
    </source>
</evidence>
<dbReference type="GO" id="GO:1990423">
    <property type="term" value="C:RZZ complex"/>
    <property type="evidence" value="ECO:0007669"/>
    <property type="project" value="TreeGrafter"/>
</dbReference>
<feature type="domain" description="Centromere/kinetochore protein zw10 C-terminal" evidence="2">
    <location>
        <begin position="432"/>
        <end position="546"/>
    </location>
</feature>
<evidence type="ECO:0000313" key="4">
    <source>
        <dbReference type="EMBL" id="KAF0685653.1"/>
    </source>
</evidence>
<dbReference type="Proteomes" id="UP000332933">
    <property type="component" value="Unassembled WGS sequence"/>
</dbReference>
<name>A0A485LKD6_9STRA</name>
<dbReference type="Pfam" id="PF22766">
    <property type="entry name" value="ZW10_C2"/>
    <property type="match status" value="1"/>
</dbReference>
<dbReference type="InterPro" id="IPR048343">
    <property type="entry name" value="ZW10_C"/>
</dbReference>
<dbReference type="PANTHER" id="PTHR12205:SF0">
    <property type="entry name" value="CENTROMERE_KINETOCHORE PROTEIN ZW10 HOMOLOG"/>
    <property type="match status" value="1"/>
</dbReference>
<dbReference type="GO" id="GO:0007094">
    <property type="term" value="P:mitotic spindle assembly checkpoint signaling"/>
    <property type="evidence" value="ECO:0007669"/>
    <property type="project" value="TreeGrafter"/>
</dbReference>
<evidence type="ECO:0000313" key="5">
    <source>
        <dbReference type="EMBL" id="VFT99149.1"/>
    </source>
</evidence>
<dbReference type="Pfam" id="PF20665">
    <property type="entry name" value="Zw10_middle"/>
    <property type="match status" value="1"/>
</dbReference>
<dbReference type="EMBL" id="VJMH01007062">
    <property type="protein sequence ID" value="KAF0685653.1"/>
    <property type="molecule type" value="Genomic_DNA"/>
</dbReference>
<dbReference type="GO" id="GO:0006888">
    <property type="term" value="P:endoplasmic reticulum to Golgi vesicle-mediated transport"/>
    <property type="evidence" value="ECO:0007669"/>
    <property type="project" value="TreeGrafter"/>
</dbReference>
<gene>
    <name evidence="5" type="primary">Aste57867_22489</name>
    <name evidence="4" type="ORF">As57867_022419</name>
    <name evidence="5" type="ORF">ASTE57867_22489</name>
</gene>